<proteinExistence type="predicted"/>
<keyword evidence="2" id="KW-0732">Signal</keyword>
<evidence type="ECO:0000256" key="2">
    <source>
        <dbReference type="SAM" id="SignalP"/>
    </source>
</evidence>
<protein>
    <submittedName>
        <fullName evidence="3">Uncharacterized protein</fullName>
    </submittedName>
</protein>
<keyword evidence="4" id="KW-1185">Reference proteome</keyword>
<gene>
    <name evidence="3" type="ORF">BGZ97_011533</name>
</gene>
<feature type="chain" id="PRO_5040226208" evidence="2">
    <location>
        <begin position="22"/>
        <end position="124"/>
    </location>
</feature>
<name>A0A9P6RLK6_9FUNG</name>
<dbReference type="Proteomes" id="UP000823405">
    <property type="component" value="Unassembled WGS sequence"/>
</dbReference>
<dbReference type="EMBL" id="JAAAIN010000066">
    <property type="protein sequence ID" value="KAG0321377.1"/>
    <property type="molecule type" value="Genomic_DNA"/>
</dbReference>
<reference evidence="3" key="1">
    <citation type="journal article" date="2020" name="Fungal Divers.">
        <title>Resolving the Mortierellaceae phylogeny through synthesis of multi-gene phylogenetics and phylogenomics.</title>
        <authorList>
            <person name="Vandepol N."/>
            <person name="Liber J."/>
            <person name="Desiro A."/>
            <person name="Na H."/>
            <person name="Kennedy M."/>
            <person name="Barry K."/>
            <person name="Grigoriev I.V."/>
            <person name="Miller A.N."/>
            <person name="O'Donnell K."/>
            <person name="Stajich J.E."/>
            <person name="Bonito G."/>
        </authorList>
    </citation>
    <scope>NUCLEOTIDE SEQUENCE</scope>
    <source>
        <strain evidence="3">NVP60</strain>
    </source>
</reference>
<evidence type="ECO:0000313" key="4">
    <source>
        <dbReference type="Proteomes" id="UP000823405"/>
    </source>
</evidence>
<feature type="signal peptide" evidence="2">
    <location>
        <begin position="1"/>
        <end position="21"/>
    </location>
</feature>
<feature type="non-terminal residue" evidence="3">
    <location>
        <position position="124"/>
    </location>
</feature>
<evidence type="ECO:0000256" key="1">
    <source>
        <dbReference type="SAM" id="MobiDB-lite"/>
    </source>
</evidence>
<dbReference type="OrthoDB" id="2449791at2759"/>
<feature type="region of interest" description="Disordered" evidence="1">
    <location>
        <begin position="59"/>
        <end position="79"/>
    </location>
</feature>
<evidence type="ECO:0000313" key="3">
    <source>
        <dbReference type="EMBL" id="KAG0321377.1"/>
    </source>
</evidence>
<feature type="compositionally biased region" description="Low complexity" evidence="1">
    <location>
        <begin position="59"/>
        <end position="73"/>
    </location>
</feature>
<accession>A0A9P6RLK6</accession>
<feature type="region of interest" description="Disordered" evidence="1">
    <location>
        <begin position="97"/>
        <end position="124"/>
    </location>
</feature>
<dbReference type="AlphaFoldDB" id="A0A9P6RLK6"/>
<organism evidence="3 4">
    <name type="scientific">Linnemannia gamsii</name>
    <dbReference type="NCBI Taxonomy" id="64522"/>
    <lineage>
        <taxon>Eukaryota</taxon>
        <taxon>Fungi</taxon>
        <taxon>Fungi incertae sedis</taxon>
        <taxon>Mucoromycota</taxon>
        <taxon>Mortierellomycotina</taxon>
        <taxon>Mortierellomycetes</taxon>
        <taxon>Mortierellales</taxon>
        <taxon>Mortierellaceae</taxon>
        <taxon>Linnemannia</taxon>
    </lineage>
</organism>
<sequence length="124" mass="12790">MTHRLLTISFSLFLVSAMMGAFPIPGTNSVSIPSTATLKAPSSSSAISVATDTAAVAGAGTTATPTDTSNATNMTESINTSPLESIKVFRSENLDLNSEDPLLPKTASSGHYRASVSPLSFKQP</sequence>
<comment type="caution">
    <text evidence="3">The sequence shown here is derived from an EMBL/GenBank/DDBJ whole genome shotgun (WGS) entry which is preliminary data.</text>
</comment>